<keyword evidence="5" id="KW-1185">Reference proteome</keyword>
<dbReference type="EMBL" id="JBHSFO010000005">
    <property type="protein sequence ID" value="MFC4604340.1"/>
    <property type="molecule type" value="Genomic_DNA"/>
</dbReference>
<evidence type="ECO:0000313" key="5">
    <source>
        <dbReference type="Proteomes" id="UP001595914"/>
    </source>
</evidence>
<dbReference type="RefSeq" id="WP_378417665.1">
    <property type="nucleotide sequence ID" value="NZ_JBHSFO010000005.1"/>
</dbReference>
<proteinExistence type="predicted"/>
<dbReference type="SUPFAM" id="SSF46689">
    <property type="entry name" value="Homeodomain-like"/>
    <property type="match status" value="1"/>
</dbReference>
<dbReference type="Proteomes" id="UP001595914">
    <property type="component" value="Unassembled WGS sequence"/>
</dbReference>
<reference evidence="5" key="1">
    <citation type="journal article" date="2019" name="Int. J. Syst. Evol. Microbiol.">
        <title>The Global Catalogue of Microorganisms (GCM) 10K type strain sequencing project: providing services to taxonomists for standard genome sequencing and annotation.</title>
        <authorList>
            <consortium name="The Broad Institute Genomics Platform"/>
            <consortium name="The Broad Institute Genome Sequencing Center for Infectious Disease"/>
            <person name="Wu L."/>
            <person name="Ma J."/>
        </authorList>
    </citation>
    <scope>NUCLEOTIDE SEQUENCE [LARGE SCALE GENOMIC DNA]</scope>
    <source>
        <strain evidence="5">CCUG 54520</strain>
    </source>
</reference>
<dbReference type="InterPro" id="IPR050109">
    <property type="entry name" value="HTH-type_TetR-like_transc_reg"/>
</dbReference>
<evidence type="ECO:0000313" key="4">
    <source>
        <dbReference type="EMBL" id="MFC4604340.1"/>
    </source>
</evidence>
<dbReference type="InterPro" id="IPR001647">
    <property type="entry name" value="HTH_TetR"/>
</dbReference>
<gene>
    <name evidence="4" type="ORF">ACFO6S_11650</name>
</gene>
<dbReference type="PROSITE" id="PS50977">
    <property type="entry name" value="HTH_TETR_2"/>
    <property type="match status" value="1"/>
</dbReference>
<protein>
    <submittedName>
        <fullName evidence="4">TetR/AcrR family transcriptional regulator</fullName>
    </submittedName>
</protein>
<dbReference type="Pfam" id="PF00440">
    <property type="entry name" value="TetR_N"/>
    <property type="match status" value="1"/>
</dbReference>
<dbReference type="Gene3D" id="1.10.357.10">
    <property type="entry name" value="Tetracycline Repressor, domain 2"/>
    <property type="match status" value="1"/>
</dbReference>
<dbReference type="InterPro" id="IPR009057">
    <property type="entry name" value="Homeodomain-like_sf"/>
</dbReference>
<keyword evidence="1 2" id="KW-0238">DNA-binding</keyword>
<feature type="domain" description="HTH tetR-type" evidence="3">
    <location>
        <begin position="10"/>
        <end position="70"/>
    </location>
</feature>
<dbReference type="InterPro" id="IPR036271">
    <property type="entry name" value="Tet_transcr_reg_TetR-rel_C_sf"/>
</dbReference>
<feature type="DNA-binding region" description="H-T-H motif" evidence="2">
    <location>
        <begin position="33"/>
        <end position="52"/>
    </location>
</feature>
<dbReference type="SUPFAM" id="SSF48498">
    <property type="entry name" value="Tetracyclin repressor-like, C-terminal domain"/>
    <property type="match status" value="1"/>
</dbReference>
<evidence type="ECO:0000259" key="3">
    <source>
        <dbReference type="PROSITE" id="PS50977"/>
    </source>
</evidence>
<sequence length="204" mass="22438">MAEPTRPEPTGARKRILDTAYRLFSRRGIRDVGINEIIATSGVAKATLYQHFHTKNALVLAFLEQRESTWTFALVDAQSRARGETPEQQLLAIFDVFDDLFADRARFDGCSFITVLLEMGPDSVAGQACIGHLETIRGVVRERAERAGLSNPDGFARSWHILMKGSIISAVEGDTEAARRAKSMARALIEQHRATGEGAAPVSR</sequence>
<dbReference type="PRINTS" id="PR00455">
    <property type="entry name" value="HTHTETR"/>
</dbReference>
<evidence type="ECO:0000256" key="2">
    <source>
        <dbReference type="PROSITE-ProRule" id="PRU00335"/>
    </source>
</evidence>
<dbReference type="PANTHER" id="PTHR30055">
    <property type="entry name" value="HTH-TYPE TRANSCRIPTIONAL REGULATOR RUTR"/>
    <property type="match status" value="1"/>
</dbReference>
<evidence type="ECO:0000256" key="1">
    <source>
        <dbReference type="ARBA" id="ARBA00023125"/>
    </source>
</evidence>
<comment type="caution">
    <text evidence="4">The sequence shown here is derived from an EMBL/GenBank/DDBJ whole genome shotgun (WGS) entry which is preliminary data.</text>
</comment>
<dbReference type="PANTHER" id="PTHR30055:SF200">
    <property type="entry name" value="HTH-TYPE TRANSCRIPTIONAL REPRESSOR BDCR"/>
    <property type="match status" value="1"/>
</dbReference>
<accession>A0ABV9FU40</accession>
<name>A0ABV9FU40_9NOCA</name>
<organism evidence="4 5">
    <name type="scientific">Rhodococcus kronopolitis</name>
    <dbReference type="NCBI Taxonomy" id="1460226"/>
    <lineage>
        <taxon>Bacteria</taxon>
        <taxon>Bacillati</taxon>
        <taxon>Actinomycetota</taxon>
        <taxon>Actinomycetes</taxon>
        <taxon>Mycobacteriales</taxon>
        <taxon>Nocardiaceae</taxon>
        <taxon>Rhodococcus</taxon>
    </lineage>
</organism>